<dbReference type="InParanoid" id="A0A0G4EVY3"/>
<sequence>MTGVSRGLLTNGYTWTFYRLTKDGNLAKDGKSIFLSANDRRLKKAIEKVGQKLIEMISAEALHIGWGVGDLSLPPCWTLMRAIIWSRMQDSLH</sequence>
<dbReference type="VEuPathDB" id="CryptoDB:Vbra_13709"/>
<name>A0A0G4EVY3_VITBC</name>
<dbReference type="EMBL" id="CDMY01000330">
    <property type="protein sequence ID" value="CEM02592.1"/>
    <property type="molecule type" value="Genomic_DNA"/>
</dbReference>
<dbReference type="Proteomes" id="UP000041254">
    <property type="component" value="Unassembled WGS sequence"/>
</dbReference>
<accession>A0A0G4EVY3</accession>
<reference evidence="1 2" key="1">
    <citation type="submission" date="2014-11" db="EMBL/GenBank/DDBJ databases">
        <authorList>
            <person name="Zhu J."/>
            <person name="Qi W."/>
            <person name="Song R."/>
        </authorList>
    </citation>
    <scope>NUCLEOTIDE SEQUENCE [LARGE SCALE GENOMIC DNA]</scope>
</reference>
<gene>
    <name evidence="1" type="ORF">Vbra_13709</name>
</gene>
<protein>
    <submittedName>
        <fullName evidence="1">Uncharacterized protein</fullName>
    </submittedName>
</protein>
<dbReference type="AlphaFoldDB" id="A0A0G4EVY3"/>
<keyword evidence="2" id="KW-1185">Reference proteome</keyword>
<proteinExistence type="predicted"/>
<evidence type="ECO:0000313" key="1">
    <source>
        <dbReference type="EMBL" id="CEM02592.1"/>
    </source>
</evidence>
<evidence type="ECO:0000313" key="2">
    <source>
        <dbReference type="Proteomes" id="UP000041254"/>
    </source>
</evidence>
<organism evidence="1 2">
    <name type="scientific">Vitrella brassicaformis (strain CCMP3155)</name>
    <dbReference type="NCBI Taxonomy" id="1169540"/>
    <lineage>
        <taxon>Eukaryota</taxon>
        <taxon>Sar</taxon>
        <taxon>Alveolata</taxon>
        <taxon>Colpodellida</taxon>
        <taxon>Vitrellaceae</taxon>
        <taxon>Vitrella</taxon>
    </lineage>
</organism>